<dbReference type="GO" id="GO:0005525">
    <property type="term" value="F:GTP binding"/>
    <property type="evidence" value="ECO:0007669"/>
    <property type="project" value="InterPro"/>
</dbReference>
<sequence>MGEKLSDMDYGKLVHGILKNLEVWNQHLQAALLKDSVVFVNRVIWSPDGLFFGLRFEKVTDAEVGSNIISTESRSADFLDTRKWIEEVRADRGSDVIIVLVGKKIDIVDKRKVSVEEGEAKATELKGIFIETKGELDTKIKDRKYELLRTQEIV</sequence>
<gene>
    <name evidence="1" type="ORF">CTI12_AA538750</name>
</gene>
<dbReference type="InterPro" id="IPR001806">
    <property type="entry name" value="Small_GTPase"/>
</dbReference>
<protein>
    <submittedName>
        <fullName evidence="1">Ras-related protein RABH1b</fullName>
    </submittedName>
</protein>
<comment type="caution">
    <text evidence="1">The sequence shown here is derived from an EMBL/GenBank/DDBJ whole genome shotgun (WGS) entry which is preliminary data.</text>
</comment>
<keyword evidence="2" id="KW-1185">Reference proteome</keyword>
<dbReference type="SMART" id="SM00175">
    <property type="entry name" value="RAB"/>
    <property type="match status" value="1"/>
</dbReference>
<evidence type="ECO:0000313" key="1">
    <source>
        <dbReference type="EMBL" id="PWA43123.1"/>
    </source>
</evidence>
<dbReference type="EMBL" id="PKPP01012008">
    <property type="protein sequence ID" value="PWA43123.1"/>
    <property type="molecule type" value="Genomic_DNA"/>
</dbReference>
<dbReference type="Gene3D" id="3.40.50.300">
    <property type="entry name" value="P-loop containing nucleotide triphosphate hydrolases"/>
    <property type="match status" value="1"/>
</dbReference>
<organism evidence="1 2">
    <name type="scientific">Artemisia annua</name>
    <name type="common">Sweet wormwood</name>
    <dbReference type="NCBI Taxonomy" id="35608"/>
    <lineage>
        <taxon>Eukaryota</taxon>
        <taxon>Viridiplantae</taxon>
        <taxon>Streptophyta</taxon>
        <taxon>Embryophyta</taxon>
        <taxon>Tracheophyta</taxon>
        <taxon>Spermatophyta</taxon>
        <taxon>Magnoliopsida</taxon>
        <taxon>eudicotyledons</taxon>
        <taxon>Gunneridae</taxon>
        <taxon>Pentapetalae</taxon>
        <taxon>asterids</taxon>
        <taxon>campanulids</taxon>
        <taxon>Asterales</taxon>
        <taxon>Asteraceae</taxon>
        <taxon>Asteroideae</taxon>
        <taxon>Anthemideae</taxon>
        <taxon>Artemisiinae</taxon>
        <taxon>Artemisia</taxon>
    </lineage>
</organism>
<dbReference type="SUPFAM" id="SSF52540">
    <property type="entry name" value="P-loop containing nucleoside triphosphate hydrolases"/>
    <property type="match status" value="1"/>
</dbReference>
<name>A0A2U1L295_ARTAN</name>
<dbReference type="AlphaFoldDB" id="A0A2U1L295"/>
<dbReference type="STRING" id="35608.A0A2U1L295"/>
<dbReference type="Pfam" id="PF00071">
    <property type="entry name" value="Ras"/>
    <property type="match status" value="1"/>
</dbReference>
<proteinExistence type="predicted"/>
<reference evidence="1 2" key="1">
    <citation type="journal article" date="2018" name="Mol. Plant">
        <title>The genome of Artemisia annua provides insight into the evolution of Asteraceae family and artemisinin biosynthesis.</title>
        <authorList>
            <person name="Shen Q."/>
            <person name="Zhang L."/>
            <person name="Liao Z."/>
            <person name="Wang S."/>
            <person name="Yan T."/>
            <person name="Shi P."/>
            <person name="Liu M."/>
            <person name="Fu X."/>
            <person name="Pan Q."/>
            <person name="Wang Y."/>
            <person name="Lv Z."/>
            <person name="Lu X."/>
            <person name="Zhang F."/>
            <person name="Jiang W."/>
            <person name="Ma Y."/>
            <person name="Chen M."/>
            <person name="Hao X."/>
            <person name="Li L."/>
            <person name="Tang Y."/>
            <person name="Lv G."/>
            <person name="Zhou Y."/>
            <person name="Sun X."/>
            <person name="Brodelius P.E."/>
            <person name="Rose J.K.C."/>
            <person name="Tang K."/>
        </authorList>
    </citation>
    <scope>NUCLEOTIDE SEQUENCE [LARGE SCALE GENOMIC DNA]</scope>
    <source>
        <strain evidence="2">cv. Huhao1</strain>
        <tissue evidence="1">Leaf</tissue>
    </source>
</reference>
<dbReference type="GO" id="GO:0003924">
    <property type="term" value="F:GTPase activity"/>
    <property type="evidence" value="ECO:0007669"/>
    <property type="project" value="InterPro"/>
</dbReference>
<dbReference type="Proteomes" id="UP000245207">
    <property type="component" value="Unassembled WGS sequence"/>
</dbReference>
<evidence type="ECO:0000313" key="2">
    <source>
        <dbReference type="Proteomes" id="UP000245207"/>
    </source>
</evidence>
<dbReference type="InterPro" id="IPR027417">
    <property type="entry name" value="P-loop_NTPase"/>
</dbReference>
<accession>A0A2U1L295</accession>